<reference evidence="7" key="1">
    <citation type="journal article" date="2019" name="Int. J. Syst. Evol. Microbiol.">
        <title>The Global Catalogue of Microorganisms (GCM) 10K type strain sequencing project: providing services to taxonomists for standard genome sequencing and annotation.</title>
        <authorList>
            <consortium name="The Broad Institute Genomics Platform"/>
            <consortium name="The Broad Institute Genome Sequencing Center for Infectious Disease"/>
            <person name="Wu L."/>
            <person name="Ma J."/>
        </authorList>
    </citation>
    <scope>NUCLEOTIDE SEQUENCE [LARGE SCALE GENOMIC DNA]</scope>
    <source>
        <strain evidence="7">JCM 4738</strain>
    </source>
</reference>
<evidence type="ECO:0000256" key="1">
    <source>
        <dbReference type="ARBA" id="ARBA00023015"/>
    </source>
</evidence>
<dbReference type="Gene3D" id="3.40.50.10490">
    <property type="entry name" value="Glucose-6-phosphate isomerase like protein, domain 1"/>
    <property type="match status" value="1"/>
</dbReference>
<evidence type="ECO:0000313" key="6">
    <source>
        <dbReference type="EMBL" id="MFC7364255.1"/>
    </source>
</evidence>
<dbReference type="InterPro" id="IPR001347">
    <property type="entry name" value="SIS_dom"/>
</dbReference>
<dbReference type="InterPro" id="IPR046348">
    <property type="entry name" value="SIS_dom_sf"/>
</dbReference>
<evidence type="ECO:0000313" key="7">
    <source>
        <dbReference type="Proteomes" id="UP001596483"/>
    </source>
</evidence>
<dbReference type="InterPro" id="IPR035472">
    <property type="entry name" value="RpiR-like_SIS"/>
</dbReference>
<organism evidence="6 7">
    <name type="scientific">Bhargavaea changchunensis</name>
    <dbReference type="NCBI Taxonomy" id="2134037"/>
    <lineage>
        <taxon>Bacteria</taxon>
        <taxon>Bacillati</taxon>
        <taxon>Bacillota</taxon>
        <taxon>Bacilli</taxon>
        <taxon>Bacillales</taxon>
        <taxon>Caryophanaceae</taxon>
        <taxon>Bhargavaea</taxon>
    </lineage>
</organism>
<feature type="domain" description="HTH rpiR-type" evidence="4">
    <location>
        <begin position="3"/>
        <end position="79"/>
    </location>
</feature>
<dbReference type="SUPFAM" id="SSF46689">
    <property type="entry name" value="Homeodomain-like"/>
    <property type="match status" value="1"/>
</dbReference>
<evidence type="ECO:0000256" key="3">
    <source>
        <dbReference type="ARBA" id="ARBA00023163"/>
    </source>
</evidence>
<accession>A0ABW2NEC2</accession>
<dbReference type="EMBL" id="JBHTCT010000007">
    <property type="protein sequence ID" value="MFC7364255.1"/>
    <property type="molecule type" value="Genomic_DNA"/>
</dbReference>
<dbReference type="InterPro" id="IPR047640">
    <property type="entry name" value="RpiR-like"/>
</dbReference>
<sequence>MPPKYVSETEIAFPSLSKGLKKVAESLLHDPITFAIHPAKKIGKIIGVSETMIIRFCRSIGYEGFSQLQEEVRKEMMHFNQGPISETSHYEKNPYIQNVEEDIKILRNNLQYLEPDSLSSIAELMTQSERVIVVGYYQSQAFAYWLYFNLNYITGNAYLYRPEIDARLLDITPKNSCVVVFSFYRYAMDTIRFAEEARKKGITVIVITDSRVSPAIEFADHVVLINLSDASLLRKGPVTLSIVNSVLTEVVKQVNQSDIPPSMFKYFIKDGERKNDDYDFD</sequence>
<keyword evidence="2" id="KW-0238">DNA-binding</keyword>
<gene>
    <name evidence="6" type="ORF">ACFQQH_03645</name>
</gene>
<dbReference type="InterPro" id="IPR036388">
    <property type="entry name" value="WH-like_DNA-bd_sf"/>
</dbReference>
<evidence type="ECO:0000259" key="5">
    <source>
        <dbReference type="PROSITE" id="PS51464"/>
    </source>
</evidence>
<protein>
    <submittedName>
        <fullName evidence="6">MurR/RpiR family transcriptional regulator</fullName>
    </submittedName>
</protein>
<dbReference type="Pfam" id="PF01418">
    <property type="entry name" value="HTH_6"/>
    <property type="match status" value="1"/>
</dbReference>
<dbReference type="Proteomes" id="UP001596483">
    <property type="component" value="Unassembled WGS sequence"/>
</dbReference>
<name>A0ABW2NEC2_9BACL</name>
<dbReference type="Pfam" id="PF01380">
    <property type="entry name" value="SIS"/>
    <property type="match status" value="1"/>
</dbReference>
<dbReference type="PANTHER" id="PTHR30514:SF18">
    <property type="entry name" value="RPIR-FAMILY TRANSCRIPTIONAL REGULATOR"/>
    <property type="match status" value="1"/>
</dbReference>
<evidence type="ECO:0000256" key="2">
    <source>
        <dbReference type="ARBA" id="ARBA00023125"/>
    </source>
</evidence>
<dbReference type="Gene3D" id="1.10.10.10">
    <property type="entry name" value="Winged helix-like DNA-binding domain superfamily/Winged helix DNA-binding domain"/>
    <property type="match status" value="1"/>
</dbReference>
<evidence type="ECO:0000259" key="4">
    <source>
        <dbReference type="PROSITE" id="PS51071"/>
    </source>
</evidence>
<dbReference type="SUPFAM" id="SSF53697">
    <property type="entry name" value="SIS domain"/>
    <property type="match status" value="1"/>
</dbReference>
<keyword evidence="3" id="KW-0804">Transcription</keyword>
<dbReference type="PROSITE" id="PS51071">
    <property type="entry name" value="HTH_RPIR"/>
    <property type="match status" value="1"/>
</dbReference>
<dbReference type="CDD" id="cd05013">
    <property type="entry name" value="SIS_RpiR"/>
    <property type="match status" value="1"/>
</dbReference>
<dbReference type="InterPro" id="IPR009057">
    <property type="entry name" value="Homeodomain-like_sf"/>
</dbReference>
<dbReference type="PANTHER" id="PTHR30514">
    <property type="entry name" value="GLUCOKINASE"/>
    <property type="match status" value="1"/>
</dbReference>
<dbReference type="InterPro" id="IPR000281">
    <property type="entry name" value="HTH_RpiR"/>
</dbReference>
<dbReference type="RefSeq" id="WP_157294531.1">
    <property type="nucleotide sequence ID" value="NZ_JBHTCT010000007.1"/>
</dbReference>
<keyword evidence="1" id="KW-0805">Transcription regulation</keyword>
<proteinExistence type="predicted"/>
<feature type="domain" description="SIS" evidence="5">
    <location>
        <begin position="121"/>
        <end position="256"/>
    </location>
</feature>
<dbReference type="PROSITE" id="PS51464">
    <property type="entry name" value="SIS"/>
    <property type="match status" value="1"/>
</dbReference>
<keyword evidence="7" id="KW-1185">Reference proteome</keyword>
<comment type="caution">
    <text evidence="6">The sequence shown here is derived from an EMBL/GenBank/DDBJ whole genome shotgun (WGS) entry which is preliminary data.</text>
</comment>